<protein>
    <submittedName>
        <fullName evidence="1">Uncharacterized protein</fullName>
    </submittedName>
</protein>
<sequence>MLMDFDDVQDVSDEEIESVMKGKGKVDEDLCKPIKEVLKCPFTRRIVKFSSPGHRMPANAKIYDGTGDPKDHVGRFIGMGNQGQWPMPGFAAALAVLITGASQSRQHGKSEQSEVSSVASPTNKLFEAPHHPSFLQLLVNRLDHDFSSFLFQCTPSSLWQGVNINESLRVLIWSVWIIFSDVGSGSFWLGDIDFLLKTNAKLGSANGGFVALVVGGGVGVDCGGEGVKDCNDCGMAVEYKVKNQ</sequence>
<name>A0A699H8D5_TANCI</name>
<accession>A0A699H8D5</accession>
<dbReference type="EMBL" id="BKCJ010103932">
    <property type="protein sequence ID" value="GEX36255.1"/>
    <property type="molecule type" value="Genomic_DNA"/>
</dbReference>
<comment type="caution">
    <text evidence="1">The sequence shown here is derived from an EMBL/GenBank/DDBJ whole genome shotgun (WGS) entry which is preliminary data.</text>
</comment>
<organism evidence="1">
    <name type="scientific">Tanacetum cinerariifolium</name>
    <name type="common">Dalmatian daisy</name>
    <name type="synonym">Chrysanthemum cinerariifolium</name>
    <dbReference type="NCBI Taxonomy" id="118510"/>
    <lineage>
        <taxon>Eukaryota</taxon>
        <taxon>Viridiplantae</taxon>
        <taxon>Streptophyta</taxon>
        <taxon>Embryophyta</taxon>
        <taxon>Tracheophyta</taxon>
        <taxon>Spermatophyta</taxon>
        <taxon>Magnoliopsida</taxon>
        <taxon>eudicotyledons</taxon>
        <taxon>Gunneridae</taxon>
        <taxon>Pentapetalae</taxon>
        <taxon>asterids</taxon>
        <taxon>campanulids</taxon>
        <taxon>Asterales</taxon>
        <taxon>Asteraceae</taxon>
        <taxon>Asteroideae</taxon>
        <taxon>Anthemideae</taxon>
        <taxon>Anthemidinae</taxon>
        <taxon>Tanacetum</taxon>
    </lineage>
</organism>
<gene>
    <name evidence="1" type="ORF">Tci_308230</name>
</gene>
<reference evidence="1" key="1">
    <citation type="journal article" date="2019" name="Sci. Rep.">
        <title>Draft genome of Tanacetum cinerariifolium, the natural source of mosquito coil.</title>
        <authorList>
            <person name="Yamashiro T."/>
            <person name="Shiraishi A."/>
            <person name="Satake H."/>
            <person name="Nakayama K."/>
        </authorList>
    </citation>
    <scope>NUCLEOTIDE SEQUENCE</scope>
</reference>
<proteinExistence type="predicted"/>
<dbReference type="AlphaFoldDB" id="A0A699H8D5"/>
<evidence type="ECO:0000313" key="1">
    <source>
        <dbReference type="EMBL" id="GEX36255.1"/>
    </source>
</evidence>